<proteinExistence type="predicted"/>
<reference evidence="4 5" key="1">
    <citation type="submission" date="2019-09" db="EMBL/GenBank/DDBJ databases">
        <title>Bird 10,000 Genomes (B10K) Project - Family phase.</title>
        <authorList>
            <person name="Zhang G."/>
        </authorList>
    </citation>
    <scope>NUCLEOTIDE SEQUENCE [LARGE SCALE GENOMIC DNA]</scope>
    <source>
        <strain evidence="4">B10K-DU-002-81</strain>
    </source>
</reference>
<keyword evidence="1" id="KW-0175">Coiled coil</keyword>
<dbReference type="GO" id="GO:0008168">
    <property type="term" value="F:methyltransferase activity"/>
    <property type="evidence" value="ECO:0007669"/>
    <property type="project" value="InterPro"/>
</dbReference>
<dbReference type="OrthoDB" id="289250at2759"/>
<dbReference type="Proteomes" id="UP000570288">
    <property type="component" value="Unassembled WGS sequence"/>
</dbReference>
<feature type="compositionally biased region" description="Acidic residues" evidence="2">
    <location>
        <begin position="45"/>
        <end position="58"/>
    </location>
</feature>
<accession>A0A7L2R5F1</accession>
<dbReference type="GO" id="GO:0005634">
    <property type="term" value="C:nucleus"/>
    <property type="evidence" value="ECO:0007669"/>
    <property type="project" value="InterPro"/>
</dbReference>
<feature type="non-terminal residue" evidence="4">
    <location>
        <position position="1"/>
    </location>
</feature>
<evidence type="ECO:0000313" key="4">
    <source>
        <dbReference type="EMBL" id="NXS04105.1"/>
    </source>
</evidence>
<feature type="compositionally biased region" description="Low complexity" evidence="2">
    <location>
        <begin position="34"/>
        <end position="44"/>
    </location>
</feature>
<evidence type="ECO:0000256" key="1">
    <source>
        <dbReference type="SAM" id="Coils"/>
    </source>
</evidence>
<feature type="coiled-coil region" evidence="1">
    <location>
        <begin position="199"/>
        <end position="236"/>
    </location>
</feature>
<dbReference type="AlphaFoldDB" id="A0A7L2R5F1"/>
<feature type="domain" description="Ribosomal RNA methyltransferase SPB1-like C-terminal" evidence="3">
    <location>
        <begin position="149"/>
        <end position="243"/>
    </location>
</feature>
<keyword evidence="5" id="KW-1185">Reference proteome</keyword>
<name>A0A7L2R5F1_9PASS</name>
<evidence type="ECO:0000259" key="3">
    <source>
        <dbReference type="Pfam" id="PF07780"/>
    </source>
</evidence>
<evidence type="ECO:0000313" key="5">
    <source>
        <dbReference type="Proteomes" id="UP000570288"/>
    </source>
</evidence>
<protein>
    <submittedName>
        <fullName evidence="4">SPB1 protein</fullName>
    </submittedName>
</protein>
<comment type="caution">
    <text evidence="4">The sequence shown here is derived from an EMBL/GenBank/DDBJ whole genome shotgun (WGS) entry which is preliminary data.</text>
</comment>
<feature type="domain" description="Ribosomal RNA methyltransferase SPB1-like C-terminal" evidence="3">
    <location>
        <begin position="52"/>
        <end position="123"/>
    </location>
</feature>
<dbReference type="Pfam" id="PF07780">
    <property type="entry name" value="Spb1_C"/>
    <property type="match status" value="2"/>
</dbReference>
<dbReference type="EMBL" id="VYZR01356255">
    <property type="protein sequence ID" value="NXS04105.1"/>
    <property type="molecule type" value="Genomic_DNA"/>
</dbReference>
<feature type="region of interest" description="Disordered" evidence="2">
    <location>
        <begin position="14"/>
        <end position="64"/>
    </location>
</feature>
<sequence length="243" mass="27713">WLCLTQCFPFPEKTTKKEQKKKKVAQEEAPAEPTPAAATAPDASEAQEEQSSDDDSSNEDERPLALVGRKRGHVEPCGFEVVPIENPGGLKRVLDAEGLALGSVIATSKKARRDLIDDSFNRYWAGCVPQRGQVKWGPHVLLTALLGPSRYSYNEEEGELPEWFTEEERQHRRRQLPVDKQTVEAYRQRWKEINARPIKKVAEAKARKKRRMLKKLEQMKKKAEAVVSTVDISEREKVAQLRR</sequence>
<evidence type="ECO:0000256" key="2">
    <source>
        <dbReference type="SAM" id="MobiDB-lite"/>
    </source>
</evidence>
<feature type="non-terminal residue" evidence="4">
    <location>
        <position position="243"/>
    </location>
</feature>
<dbReference type="GO" id="GO:0006364">
    <property type="term" value="P:rRNA processing"/>
    <property type="evidence" value="ECO:0007669"/>
    <property type="project" value="InterPro"/>
</dbReference>
<dbReference type="InterPro" id="IPR012920">
    <property type="entry name" value="rRNA_MeTfrase_SPB1-like_C"/>
</dbReference>
<gene>
    <name evidence="4" type="primary">Ftsj3_0</name>
    <name evidence="4" type="ORF">OXYMAD_R09740</name>
</gene>
<organism evidence="4 5">
    <name type="scientific">Oxylabes madagascariensis</name>
    <name type="common">white-throated Oxylabes</name>
    <dbReference type="NCBI Taxonomy" id="98144"/>
    <lineage>
        <taxon>Eukaryota</taxon>
        <taxon>Metazoa</taxon>
        <taxon>Chordata</taxon>
        <taxon>Craniata</taxon>
        <taxon>Vertebrata</taxon>
        <taxon>Euteleostomi</taxon>
        <taxon>Archelosauria</taxon>
        <taxon>Archosauria</taxon>
        <taxon>Dinosauria</taxon>
        <taxon>Saurischia</taxon>
        <taxon>Theropoda</taxon>
        <taxon>Coelurosauria</taxon>
        <taxon>Aves</taxon>
        <taxon>Neognathae</taxon>
        <taxon>Neoaves</taxon>
        <taxon>Telluraves</taxon>
        <taxon>Australaves</taxon>
        <taxon>Passeriformes</taxon>
        <taxon>Sylvioidea</taxon>
        <taxon>Timaliidae</taxon>
        <taxon>Oxylabes</taxon>
    </lineage>
</organism>